<dbReference type="Gene3D" id="3.40.50.300">
    <property type="entry name" value="P-loop containing nucleotide triphosphate hydrolases"/>
    <property type="match status" value="1"/>
</dbReference>
<dbReference type="GO" id="GO:0006355">
    <property type="term" value="P:regulation of DNA-templated transcription"/>
    <property type="evidence" value="ECO:0007669"/>
    <property type="project" value="InterPro"/>
</dbReference>
<keyword evidence="2" id="KW-0067">ATP-binding</keyword>
<keyword evidence="4" id="KW-0804">Transcription</keyword>
<dbReference type="PANTHER" id="PTHR32071">
    <property type="entry name" value="TRANSCRIPTIONAL REGULATORY PROTEIN"/>
    <property type="match status" value="1"/>
</dbReference>
<dbReference type="InterPro" id="IPR003593">
    <property type="entry name" value="AAA+_ATPase"/>
</dbReference>
<dbReference type="CDD" id="cd00009">
    <property type="entry name" value="AAA"/>
    <property type="match status" value="1"/>
</dbReference>
<dbReference type="SMART" id="SM00382">
    <property type="entry name" value="AAA"/>
    <property type="match status" value="1"/>
</dbReference>
<organism evidence="6 7">
    <name type="scientific">Halodesulfovibrio marinisediminis DSM 17456</name>
    <dbReference type="NCBI Taxonomy" id="1121457"/>
    <lineage>
        <taxon>Bacteria</taxon>
        <taxon>Pseudomonadati</taxon>
        <taxon>Thermodesulfobacteriota</taxon>
        <taxon>Desulfovibrionia</taxon>
        <taxon>Desulfovibrionales</taxon>
        <taxon>Desulfovibrionaceae</taxon>
        <taxon>Halodesulfovibrio</taxon>
    </lineage>
</organism>
<sequence length="446" mass="50326">MKQNNKHDEQALFGMLTKLCEEVAWQKKQQFSTGESQANTQEREEALNKLFMLTQQYEFPEHIQRLADAIGLLYVSLEISEMRHKELLTTLRQQNLELETALNNIASSSKSLSSIREGATQDFFVASSPIMQATTNTAYALAPYPINVMLLGSSGTGKEVFAKLIHNASPRKDKPFIAVNCTAIPDSLFESEMFGIDKGVATGVSKRTGFFVSANEGTLFLDEIGDMSLSNQSKLLRALESREITPVGKSRPIPIDIRIISATNCDLEKAVAEKRFREDLYYRLNVAELQLPDLSLRGEDIIELANILLAKHCRRFNRPTPQLSAKAKKLLLNYSWQGNVRELNNEMERAAALFTEKEIVPTNFSPRLQQQKSKHVLGVGTEEIVHCTTEKNEQRIEDEDFSLAAMEEITIKKALEYTQHNKSKAAKLLGITREGLRKKLQRIHIP</sequence>
<evidence type="ECO:0000313" key="6">
    <source>
        <dbReference type="EMBL" id="SIO28799.1"/>
    </source>
</evidence>
<dbReference type="Pfam" id="PF00158">
    <property type="entry name" value="Sigma54_activat"/>
    <property type="match status" value="1"/>
</dbReference>
<keyword evidence="6" id="KW-0238">DNA-binding</keyword>
<reference evidence="7" key="1">
    <citation type="submission" date="2016-11" db="EMBL/GenBank/DDBJ databases">
        <authorList>
            <person name="Varghese N."/>
            <person name="Submissions S."/>
        </authorList>
    </citation>
    <scope>NUCLEOTIDE SEQUENCE [LARGE SCALE GENOMIC DNA]</scope>
    <source>
        <strain evidence="7">DSM 17456</strain>
    </source>
</reference>
<dbReference type="PRINTS" id="PR01590">
    <property type="entry name" value="HTHFIS"/>
</dbReference>
<feature type="domain" description="Sigma-54 factor interaction" evidence="5">
    <location>
        <begin position="124"/>
        <end position="352"/>
    </location>
</feature>
<dbReference type="Pfam" id="PF02954">
    <property type="entry name" value="HTH_8"/>
    <property type="match status" value="1"/>
</dbReference>
<dbReference type="GO" id="GO:0005524">
    <property type="term" value="F:ATP binding"/>
    <property type="evidence" value="ECO:0007669"/>
    <property type="project" value="UniProtKB-KW"/>
</dbReference>
<dbReference type="InterPro" id="IPR025943">
    <property type="entry name" value="Sigma_54_int_dom_ATP-bd_2"/>
</dbReference>
<dbReference type="InterPro" id="IPR027417">
    <property type="entry name" value="P-loop_NTPase"/>
</dbReference>
<dbReference type="GO" id="GO:0043565">
    <property type="term" value="F:sequence-specific DNA binding"/>
    <property type="evidence" value="ECO:0007669"/>
    <property type="project" value="InterPro"/>
</dbReference>
<evidence type="ECO:0000313" key="7">
    <source>
        <dbReference type="Proteomes" id="UP000184694"/>
    </source>
</evidence>
<dbReference type="Gene3D" id="1.10.10.60">
    <property type="entry name" value="Homeodomain-like"/>
    <property type="match status" value="1"/>
</dbReference>
<dbReference type="PROSITE" id="PS00676">
    <property type="entry name" value="SIGMA54_INTERACT_2"/>
    <property type="match status" value="1"/>
</dbReference>
<dbReference type="InterPro" id="IPR002197">
    <property type="entry name" value="HTH_Fis"/>
</dbReference>
<dbReference type="Proteomes" id="UP000184694">
    <property type="component" value="Unassembled WGS sequence"/>
</dbReference>
<dbReference type="EMBL" id="FSRG01000006">
    <property type="protein sequence ID" value="SIO28799.1"/>
    <property type="molecule type" value="Genomic_DNA"/>
</dbReference>
<evidence type="ECO:0000256" key="1">
    <source>
        <dbReference type="ARBA" id="ARBA00022741"/>
    </source>
</evidence>
<evidence type="ECO:0000256" key="2">
    <source>
        <dbReference type="ARBA" id="ARBA00022840"/>
    </source>
</evidence>
<dbReference type="SUPFAM" id="SSF52540">
    <property type="entry name" value="P-loop containing nucleoside triphosphate hydrolases"/>
    <property type="match status" value="1"/>
</dbReference>
<dbReference type="Gene3D" id="1.10.8.60">
    <property type="match status" value="1"/>
</dbReference>
<keyword evidence="7" id="KW-1185">Reference proteome</keyword>
<gene>
    <name evidence="6" type="ORF">SAMN02745161_2555</name>
</gene>
<dbReference type="InterPro" id="IPR058031">
    <property type="entry name" value="AAA_lid_NorR"/>
</dbReference>
<dbReference type="PROSITE" id="PS50045">
    <property type="entry name" value="SIGMA54_INTERACT_4"/>
    <property type="match status" value="1"/>
</dbReference>
<dbReference type="RefSeq" id="WP_074217325.1">
    <property type="nucleotide sequence ID" value="NZ_FSRG01000006.1"/>
</dbReference>
<keyword evidence="1" id="KW-0547">Nucleotide-binding</keyword>
<dbReference type="InterPro" id="IPR002078">
    <property type="entry name" value="Sigma_54_int"/>
</dbReference>
<evidence type="ECO:0000256" key="4">
    <source>
        <dbReference type="ARBA" id="ARBA00023163"/>
    </source>
</evidence>
<dbReference type="STRING" id="1121457.SAMN02745161_2555"/>
<dbReference type="FunFam" id="3.40.50.300:FF:000006">
    <property type="entry name" value="DNA-binding transcriptional regulator NtrC"/>
    <property type="match status" value="1"/>
</dbReference>
<keyword evidence="3" id="KW-0805">Transcription regulation</keyword>
<dbReference type="InterPro" id="IPR009057">
    <property type="entry name" value="Homeodomain-like_sf"/>
</dbReference>
<evidence type="ECO:0000256" key="3">
    <source>
        <dbReference type="ARBA" id="ARBA00023015"/>
    </source>
</evidence>
<accession>A0A1N6I9Z8</accession>
<dbReference type="Pfam" id="PF25601">
    <property type="entry name" value="AAA_lid_14"/>
    <property type="match status" value="1"/>
</dbReference>
<evidence type="ECO:0000259" key="5">
    <source>
        <dbReference type="PROSITE" id="PS50045"/>
    </source>
</evidence>
<dbReference type="SUPFAM" id="SSF46689">
    <property type="entry name" value="Homeodomain-like"/>
    <property type="match status" value="1"/>
</dbReference>
<protein>
    <submittedName>
        <fullName evidence="6">DNA-binding transcriptional response regulator, NtrC family, contains REC, AAA-type ATPase, and a Fis-type DNA-binding domains</fullName>
    </submittedName>
</protein>
<proteinExistence type="predicted"/>
<dbReference type="OrthoDB" id="9763792at2"/>
<name>A0A1N6I9Z8_9BACT</name>
<dbReference type="AlphaFoldDB" id="A0A1N6I9Z8"/>